<evidence type="ECO:0000313" key="2">
    <source>
        <dbReference type="Proteomes" id="UP000054624"/>
    </source>
</evidence>
<dbReference type="STRING" id="1777137.AWB76_06274"/>
<proteinExistence type="predicted"/>
<accession>A0A158D0A9</accession>
<dbReference type="EMBL" id="FCOI02000031">
    <property type="protein sequence ID" value="SAK88062.1"/>
    <property type="molecule type" value="Genomic_DNA"/>
</dbReference>
<dbReference type="RefSeq" id="WP_061163909.1">
    <property type="nucleotide sequence ID" value="NZ_FCOI02000031.1"/>
</dbReference>
<dbReference type="AlphaFoldDB" id="A0A158D0A9"/>
<organism evidence="1 2">
    <name type="scientific">Caballeronia temeraria</name>
    <dbReference type="NCBI Taxonomy" id="1777137"/>
    <lineage>
        <taxon>Bacteria</taxon>
        <taxon>Pseudomonadati</taxon>
        <taxon>Pseudomonadota</taxon>
        <taxon>Betaproteobacteria</taxon>
        <taxon>Burkholderiales</taxon>
        <taxon>Burkholderiaceae</taxon>
        <taxon>Caballeronia</taxon>
    </lineage>
</organism>
<reference evidence="2" key="1">
    <citation type="submission" date="2016-01" db="EMBL/GenBank/DDBJ databases">
        <authorList>
            <person name="Peeters Charlotte."/>
        </authorList>
    </citation>
    <scope>NUCLEOTIDE SEQUENCE [LARGE SCALE GENOMIC DNA]</scope>
</reference>
<gene>
    <name evidence="1" type="ORF">AWB76_06274</name>
</gene>
<sequence>MSTKHTPGPWTVERGDWSEEGNVRFEIEGIKVFKAADARLISAAPDLLESLRTTATFLQSATLIMDKGSRQMALETVAEARAAIAKATGEEA</sequence>
<protein>
    <submittedName>
        <fullName evidence="1">Uncharacterized protein</fullName>
    </submittedName>
</protein>
<keyword evidence="2" id="KW-1185">Reference proteome</keyword>
<dbReference type="Proteomes" id="UP000054624">
    <property type="component" value="Unassembled WGS sequence"/>
</dbReference>
<dbReference type="OrthoDB" id="9157544at2"/>
<name>A0A158D0A9_9BURK</name>
<evidence type="ECO:0000313" key="1">
    <source>
        <dbReference type="EMBL" id="SAK88062.1"/>
    </source>
</evidence>